<accession>A0AA38J0R8</accession>
<proteinExistence type="predicted"/>
<keyword evidence="2" id="KW-1185">Reference proteome</keyword>
<dbReference type="EMBL" id="JALNTZ010000001">
    <property type="protein sequence ID" value="KAJ3664489.1"/>
    <property type="molecule type" value="Genomic_DNA"/>
</dbReference>
<dbReference type="InterPro" id="IPR032675">
    <property type="entry name" value="LRR_dom_sf"/>
</dbReference>
<reference evidence="1" key="1">
    <citation type="journal article" date="2023" name="G3 (Bethesda)">
        <title>Whole genome assemblies of Zophobas morio and Tenebrio molitor.</title>
        <authorList>
            <person name="Kaur S."/>
            <person name="Stinson S.A."/>
            <person name="diCenzo G.C."/>
        </authorList>
    </citation>
    <scope>NUCLEOTIDE SEQUENCE</scope>
    <source>
        <strain evidence="1">QUZm001</strain>
    </source>
</reference>
<dbReference type="AlphaFoldDB" id="A0AA38J0R8"/>
<name>A0AA38J0R8_9CUCU</name>
<protein>
    <recommendedName>
        <fullName evidence="3">Leucine-rich melanocyte differentiation-associated protein-like</fullName>
    </recommendedName>
</protein>
<evidence type="ECO:0000313" key="1">
    <source>
        <dbReference type="EMBL" id="KAJ3664489.1"/>
    </source>
</evidence>
<dbReference type="PANTHER" id="PTHR46282:SF1">
    <property type="entry name" value="LEUCINE-RICH REPEAT-CONTAINING PROTEIN 72-LIKE"/>
    <property type="match status" value="1"/>
</dbReference>
<organism evidence="1 2">
    <name type="scientific">Zophobas morio</name>
    <dbReference type="NCBI Taxonomy" id="2755281"/>
    <lineage>
        <taxon>Eukaryota</taxon>
        <taxon>Metazoa</taxon>
        <taxon>Ecdysozoa</taxon>
        <taxon>Arthropoda</taxon>
        <taxon>Hexapoda</taxon>
        <taxon>Insecta</taxon>
        <taxon>Pterygota</taxon>
        <taxon>Neoptera</taxon>
        <taxon>Endopterygota</taxon>
        <taxon>Coleoptera</taxon>
        <taxon>Polyphaga</taxon>
        <taxon>Cucujiformia</taxon>
        <taxon>Tenebrionidae</taxon>
        <taxon>Zophobas</taxon>
    </lineage>
</organism>
<dbReference type="Pfam" id="PF14580">
    <property type="entry name" value="LRR_9"/>
    <property type="match status" value="1"/>
</dbReference>
<sequence>MAPRKPTGDHLTSLRDDDVLSVVDIHDIGSYLAFSDVVDEEIDVFDMASLSNFLLLGHTLNRNDDFHNSCNLEDDNLHRLSLAYEKLHTIPKILLQELAPVVRILDLSNNEFENLDFLSEFKSLSTLICDHNRITSDTPIPYMPKLELFWLNHCKVASLYPWARKLQLSCPNLQYLSLMGNPVAPSCLNGGNFYEYWQYRLFIVSLFPKLVHLDDRPVTPDQRKEAERLYRKPLVERLVMKTHANLPEYLRHISDVVSDILTPTPSFVPPPEKNVIV</sequence>
<evidence type="ECO:0000313" key="2">
    <source>
        <dbReference type="Proteomes" id="UP001168821"/>
    </source>
</evidence>
<dbReference type="PANTHER" id="PTHR46282">
    <property type="entry name" value="LEUCINE-RICH MELANOCYTE DIFFERENTIATION-ASSOCIATED PROTEIN"/>
    <property type="match status" value="1"/>
</dbReference>
<evidence type="ECO:0008006" key="3">
    <source>
        <dbReference type="Google" id="ProtNLM"/>
    </source>
</evidence>
<dbReference type="Proteomes" id="UP001168821">
    <property type="component" value="Unassembled WGS sequence"/>
</dbReference>
<dbReference type="SUPFAM" id="SSF52058">
    <property type="entry name" value="L domain-like"/>
    <property type="match status" value="1"/>
</dbReference>
<comment type="caution">
    <text evidence="1">The sequence shown here is derived from an EMBL/GenBank/DDBJ whole genome shotgun (WGS) entry which is preliminary data.</text>
</comment>
<dbReference type="InterPro" id="IPR043313">
    <property type="entry name" value="LRMDA"/>
</dbReference>
<dbReference type="Gene3D" id="3.80.10.10">
    <property type="entry name" value="Ribonuclease Inhibitor"/>
    <property type="match status" value="1"/>
</dbReference>
<gene>
    <name evidence="1" type="ORF">Zmor_000051</name>
</gene>